<comment type="caution">
    <text evidence="3">The sequence shown here is derived from an EMBL/GenBank/DDBJ whole genome shotgun (WGS) entry which is preliminary data.</text>
</comment>
<dbReference type="OrthoDB" id="2274644at2759"/>
<evidence type="ECO:0000313" key="4">
    <source>
        <dbReference type="Proteomes" id="UP000238479"/>
    </source>
</evidence>
<gene>
    <name evidence="3" type="ORF">RchiOBHm_Chr2g0124151</name>
</gene>
<feature type="region of interest" description="Disordered" evidence="1">
    <location>
        <begin position="370"/>
        <end position="447"/>
    </location>
</feature>
<dbReference type="Pfam" id="PF22600">
    <property type="entry name" value="MTPAP-like_central"/>
    <property type="match status" value="1"/>
</dbReference>
<dbReference type="STRING" id="74649.A0A2P6RT73"/>
<dbReference type="SUPFAM" id="SSF81631">
    <property type="entry name" value="PAP/OAS1 substrate-binding domain"/>
    <property type="match status" value="1"/>
</dbReference>
<dbReference type="EC" id="2.7.7.19" evidence="3"/>
<keyword evidence="4" id="KW-1185">Reference proteome</keyword>
<organism evidence="3 4">
    <name type="scientific">Rosa chinensis</name>
    <name type="common">China rose</name>
    <dbReference type="NCBI Taxonomy" id="74649"/>
    <lineage>
        <taxon>Eukaryota</taxon>
        <taxon>Viridiplantae</taxon>
        <taxon>Streptophyta</taxon>
        <taxon>Embryophyta</taxon>
        <taxon>Tracheophyta</taxon>
        <taxon>Spermatophyta</taxon>
        <taxon>Magnoliopsida</taxon>
        <taxon>eudicotyledons</taxon>
        <taxon>Gunneridae</taxon>
        <taxon>Pentapetalae</taxon>
        <taxon>rosids</taxon>
        <taxon>fabids</taxon>
        <taxon>Rosales</taxon>
        <taxon>Rosaceae</taxon>
        <taxon>Rosoideae</taxon>
        <taxon>Rosoideae incertae sedis</taxon>
        <taxon>Rosa</taxon>
    </lineage>
</organism>
<sequence>MALSRTELLNEAKSLELQGLQKYLISPLCMPKLDQLLNDVYAARRPKPIDYRNRRDLIRIFNAISKELYGNIGNSPVVEVYGSFVMDLFSDESDLDLSVNFSKSVGDLPRDMKIKTLRKFAKKFLSLQRAGHVAGVQTIVSARVPIIKLIDCGTGIECDLSIENKDGIVKSQIVYIISRIDGRFQKLSFMMKAWAKAHDINCPKDRTLSSFGIISLVAFHLQTRDPPILPPLSTLFEDGTDPATVMKRVDTYLEFGNRNKESVADLFFTLLVKVASAEMLWQKGLCASLYEGSWTSKLWDPHYNAINVEDFTDPSQNVLRAVGTREFQKIYRCIHSSLSHLLAFSDNQMEGNNLVDLLFGTKSVYIPSKAKHPPLLNGHQTKRMRVSRGWEENQPEEGWKGKQTQGSGTAQHVEVRGGRQQADGPVGTMQVDGLGGAQQSHDEATSNLNVKDETPVVHTQTPLVGTLCNSISPHTPLVS</sequence>
<dbReference type="EMBL" id="PDCK01000040">
    <property type="protein sequence ID" value="PRQ49638.1"/>
    <property type="molecule type" value="Genomic_DNA"/>
</dbReference>
<dbReference type="Gramene" id="PRQ49638">
    <property type="protein sequence ID" value="PRQ49638"/>
    <property type="gene ID" value="RchiOBHm_Chr2g0124151"/>
</dbReference>
<name>A0A2P6RT73_ROSCH</name>
<keyword evidence="3" id="KW-0808">Transferase</keyword>
<dbReference type="GO" id="GO:0031123">
    <property type="term" value="P:RNA 3'-end processing"/>
    <property type="evidence" value="ECO:0007669"/>
    <property type="project" value="TreeGrafter"/>
</dbReference>
<dbReference type="Proteomes" id="UP000238479">
    <property type="component" value="Chromosome 2"/>
</dbReference>
<dbReference type="OMA" id="HNYRCDE"/>
<evidence type="ECO:0000313" key="3">
    <source>
        <dbReference type="EMBL" id="PRQ49638.1"/>
    </source>
</evidence>
<accession>A0A2P6RT73</accession>
<dbReference type="GO" id="GO:1990817">
    <property type="term" value="F:poly(A) RNA polymerase activity"/>
    <property type="evidence" value="ECO:0007669"/>
    <property type="project" value="UniProtKB-EC"/>
</dbReference>
<dbReference type="PANTHER" id="PTHR12271:SF134">
    <property type="entry name" value="NUCLEOTIDYLTRANSFERASE FAMILY PROTEIN"/>
    <property type="match status" value="1"/>
</dbReference>
<dbReference type="SUPFAM" id="SSF81301">
    <property type="entry name" value="Nucleotidyltransferase"/>
    <property type="match status" value="1"/>
</dbReference>
<dbReference type="CDD" id="cd05402">
    <property type="entry name" value="NT_PAP_TUTase"/>
    <property type="match status" value="1"/>
</dbReference>
<proteinExistence type="predicted"/>
<dbReference type="PANTHER" id="PTHR12271">
    <property type="entry name" value="POLY A POLYMERASE CID PAP -RELATED"/>
    <property type="match status" value="1"/>
</dbReference>
<protein>
    <submittedName>
        <fullName evidence="3">Putative polynucleotide adenylyltransferase</fullName>
        <ecNumber evidence="3">2.7.7.19</ecNumber>
    </submittedName>
</protein>
<evidence type="ECO:0000256" key="1">
    <source>
        <dbReference type="SAM" id="MobiDB-lite"/>
    </source>
</evidence>
<dbReference type="InterPro" id="IPR043519">
    <property type="entry name" value="NT_sf"/>
</dbReference>
<feature type="domain" description="Poly(A) RNA polymerase mitochondrial-like central palm" evidence="2">
    <location>
        <begin position="33"/>
        <end position="178"/>
    </location>
</feature>
<reference evidence="3 4" key="1">
    <citation type="journal article" date="2018" name="Nat. Genet.">
        <title>The Rosa genome provides new insights in the design of modern roses.</title>
        <authorList>
            <person name="Bendahmane M."/>
        </authorList>
    </citation>
    <scope>NUCLEOTIDE SEQUENCE [LARGE SCALE GENOMIC DNA]</scope>
    <source>
        <strain evidence="4">cv. Old Blush</strain>
    </source>
</reference>
<evidence type="ECO:0000259" key="2">
    <source>
        <dbReference type="Pfam" id="PF22600"/>
    </source>
</evidence>
<dbReference type="InterPro" id="IPR054708">
    <property type="entry name" value="MTPAP-like_central"/>
</dbReference>
<dbReference type="AlphaFoldDB" id="A0A2P6RT73"/>
<dbReference type="Gene3D" id="3.30.460.10">
    <property type="entry name" value="Beta Polymerase, domain 2"/>
    <property type="match status" value="1"/>
</dbReference>
<keyword evidence="3" id="KW-0548">Nucleotidyltransferase</keyword>
<dbReference type="Gene3D" id="1.10.1410.10">
    <property type="match status" value="1"/>
</dbReference>